<accession>A0ABT0X0T6</accession>
<proteinExistence type="predicted"/>
<evidence type="ECO:0008006" key="4">
    <source>
        <dbReference type="Google" id="ProtNLM"/>
    </source>
</evidence>
<protein>
    <recommendedName>
        <fullName evidence="4">Integral membrane protein</fullName>
    </recommendedName>
</protein>
<reference evidence="2" key="1">
    <citation type="journal article" date="2023" name="Int. J. Syst. Evol. Microbiol.">
        <title>Streptomyces meridianus sp. nov. isolated from brackish water of the Tagus estuary in Alcochete, Portugal.</title>
        <authorList>
            <person name="Santos J.D.N."/>
            <person name="Klimek D."/>
            <person name="Calusinska M."/>
            <person name="Lobo Da Cunha A."/>
            <person name="Catita J."/>
            <person name="Goncalves H."/>
            <person name="Gonzalez I."/>
            <person name="Reyes F."/>
            <person name="Lage O.M."/>
        </authorList>
    </citation>
    <scope>NUCLEOTIDE SEQUENCE</scope>
    <source>
        <strain evidence="2">MTZ3.1</strain>
    </source>
</reference>
<keyword evidence="1" id="KW-0812">Transmembrane</keyword>
<sequence>MIWQTLGSALIGIALSYAGLRWAPERLPSRLLVLGTGLVAALSGGLLTHGMMGPGHGPAALAGSLALGVALLSLLIRPAARTRSATI</sequence>
<evidence type="ECO:0000313" key="3">
    <source>
        <dbReference type="Proteomes" id="UP001167160"/>
    </source>
</evidence>
<dbReference type="Proteomes" id="UP001167160">
    <property type="component" value="Unassembled WGS sequence"/>
</dbReference>
<feature type="transmembrane region" description="Helical" evidence="1">
    <location>
        <begin position="31"/>
        <end position="52"/>
    </location>
</feature>
<feature type="transmembrane region" description="Helical" evidence="1">
    <location>
        <begin position="6"/>
        <end position="24"/>
    </location>
</feature>
<gene>
    <name evidence="2" type="ORF">M1E25_02215</name>
</gene>
<evidence type="ECO:0000313" key="2">
    <source>
        <dbReference type="EMBL" id="MCM2576177.1"/>
    </source>
</evidence>
<keyword evidence="1" id="KW-1133">Transmembrane helix</keyword>
<organism evidence="2 3">
    <name type="scientific">Streptomyces meridianus</name>
    <dbReference type="NCBI Taxonomy" id="2938945"/>
    <lineage>
        <taxon>Bacteria</taxon>
        <taxon>Bacillati</taxon>
        <taxon>Actinomycetota</taxon>
        <taxon>Actinomycetes</taxon>
        <taxon>Kitasatosporales</taxon>
        <taxon>Streptomycetaceae</taxon>
        <taxon>Streptomyces</taxon>
    </lineage>
</organism>
<feature type="transmembrane region" description="Helical" evidence="1">
    <location>
        <begin position="58"/>
        <end position="76"/>
    </location>
</feature>
<name>A0ABT0X0T6_9ACTN</name>
<keyword evidence="1" id="KW-0472">Membrane</keyword>
<keyword evidence="3" id="KW-1185">Reference proteome</keyword>
<evidence type="ECO:0000256" key="1">
    <source>
        <dbReference type="SAM" id="Phobius"/>
    </source>
</evidence>
<dbReference type="EMBL" id="JAMQGM010000002">
    <property type="protein sequence ID" value="MCM2576177.1"/>
    <property type="molecule type" value="Genomic_DNA"/>
</dbReference>
<comment type="caution">
    <text evidence="2">The sequence shown here is derived from an EMBL/GenBank/DDBJ whole genome shotgun (WGS) entry which is preliminary data.</text>
</comment>